<dbReference type="SUPFAM" id="SSF103515">
    <property type="entry name" value="Autotransporter"/>
    <property type="match status" value="1"/>
</dbReference>
<dbReference type="EMBL" id="JABWRE010000013">
    <property type="protein sequence ID" value="MBC3442394.1"/>
    <property type="molecule type" value="Genomic_DNA"/>
</dbReference>
<dbReference type="InterPro" id="IPR036709">
    <property type="entry name" value="Autotransporte_beta_dom_sf"/>
</dbReference>
<feature type="compositionally biased region" description="Low complexity" evidence="1">
    <location>
        <begin position="592"/>
        <end position="615"/>
    </location>
</feature>
<comment type="caution">
    <text evidence="4">The sequence shown here is derived from an EMBL/GenBank/DDBJ whole genome shotgun (WGS) entry which is preliminary data.</text>
</comment>
<dbReference type="NCBIfam" id="TIGR01414">
    <property type="entry name" value="autotrans_barl"/>
    <property type="match status" value="1"/>
</dbReference>
<accession>A0A923G167</accession>
<dbReference type="GO" id="GO:0019867">
    <property type="term" value="C:outer membrane"/>
    <property type="evidence" value="ECO:0007669"/>
    <property type="project" value="InterPro"/>
</dbReference>
<proteinExistence type="predicted"/>
<evidence type="ECO:0000256" key="2">
    <source>
        <dbReference type="SAM" id="SignalP"/>
    </source>
</evidence>
<dbReference type="Pfam" id="PF03797">
    <property type="entry name" value="Autotransporter"/>
    <property type="match status" value="1"/>
</dbReference>
<dbReference type="Proteomes" id="UP000599879">
    <property type="component" value="Unassembled WGS sequence"/>
</dbReference>
<evidence type="ECO:0000256" key="1">
    <source>
        <dbReference type="SAM" id="MobiDB-lite"/>
    </source>
</evidence>
<reference evidence="4" key="1">
    <citation type="journal article" date="2020" name="Microorganisms">
        <title>Reliable Identification of Environmental Pseudomonas Isolates Using the rpoD Gene.</title>
        <authorList>
            <consortium name="The Broad Institute Genome Sequencing Platform"/>
            <person name="Girard L."/>
            <person name="Lood C."/>
            <person name="Rokni-Zadeh H."/>
            <person name="van Noort V."/>
            <person name="Lavigne R."/>
            <person name="De Mot R."/>
        </authorList>
    </citation>
    <scope>NUCLEOTIDE SEQUENCE</scope>
    <source>
        <strain evidence="4">SWRI10</strain>
    </source>
</reference>
<feature type="region of interest" description="Disordered" evidence="1">
    <location>
        <begin position="587"/>
        <end position="617"/>
    </location>
</feature>
<reference evidence="4" key="2">
    <citation type="submission" date="2020-07" db="EMBL/GenBank/DDBJ databases">
        <authorList>
            <person name="Lood C."/>
            <person name="Girard L."/>
        </authorList>
    </citation>
    <scope>NUCLEOTIDE SEQUENCE</scope>
    <source>
        <strain evidence="4">SWRI10</strain>
    </source>
</reference>
<keyword evidence="2" id="KW-0732">Signal</keyword>
<evidence type="ECO:0000313" key="5">
    <source>
        <dbReference type="EMBL" id="MBV4535134.1"/>
    </source>
</evidence>
<protein>
    <submittedName>
        <fullName evidence="4">Autotransporter domain-containing protein</fullName>
    </submittedName>
</protein>
<gene>
    <name evidence="5" type="ORF">HU737_003990</name>
    <name evidence="4" type="ORF">HU737_17020</name>
</gene>
<dbReference type="EMBL" id="JABWRE020000001">
    <property type="protein sequence ID" value="MBV4535134.1"/>
    <property type="molecule type" value="Genomic_DNA"/>
</dbReference>
<organism evidence="4">
    <name type="scientific">Pseudomonas urmiensis</name>
    <dbReference type="NCBI Taxonomy" id="2745493"/>
    <lineage>
        <taxon>Bacteria</taxon>
        <taxon>Pseudomonadati</taxon>
        <taxon>Pseudomonadota</taxon>
        <taxon>Gammaproteobacteria</taxon>
        <taxon>Pseudomonadales</taxon>
        <taxon>Pseudomonadaceae</taxon>
        <taxon>Pseudomonas</taxon>
    </lineage>
</organism>
<evidence type="ECO:0000259" key="3">
    <source>
        <dbReference type="PROSITE" id="PS51208"/>
    </source>
</evidence>
<feature type="domain" description="Autotransporter" evidence="3">
    <location>
        <begin position="620"/>
        <end position="892"/>
    </location>
</feature>
<dbReference type="SMART" id="SM00869">
    <property type="entry name" value="Autotransporter"/>
    <property type="match status" value="1"/>
</dbReference>
<reference evidence="5" key="3">
    <citation type="submission" date="2021-06" db="EMBL/GenBank/DDBJ databases">
        <title>Updating the genus Pseudomonas: Description of 43 new species and partition of the Pseudomonas putida group.</title>
        <authorList>
            <person name="Girard L."/>
            <person name="Lood C."/>
            <person name="Vandamme P."/>
            <person name="Rokni-Zadeh H."/>
            <person name="Van Noort V."/>
            <person name="Hofte M."/>
            <person name="Lavigne R."/>
            <person name="De Mot R."/>
        </authorList>
    </citation>
    <scope>NUCLEOTIDE SEQUENCE</scope>
    <source>
        <strain evidence="5">SWRI10</strain>
    </source>
</reference>
<evidence type="ECO:0000313" key="4">
    <source>
        <dbReference type="EMBL" id="MBC3442394.1"/>
    </source>
</evidence>
<sequence length="892" mass="92735">MDRRSHATHGCALFSHCFPRKEPVAPLTFRKTLLALAITTSALPAFAETVQLTNAGYKSEHQTHNGDLEFTGSYTGGSDEDAIELNGSTITGNLILNSTINSTGDFAGGVDMDSWEDNLGWARNTIEGDVINKGSITATGGGANALMIDPAYIGGSVINQGLLAAIGEPLDDDGEIDVARALDFSGTSLIEGDLVNASTGRIVAKGEDSRGINLEGGTIKGKLINFGTIEVSGDGATAIDATTSKYGDMVDLAGIENHGTIIATGEDANGIMLDGASLSSADGVHLLNTGKIIAQDAAITIGNVDFDGPGLQPWYQQHGDLNIYNSGSIISQDEAIDASEANRPVELILRKGSVIVGNLIDLSNIEVEGDTSFTGTDSSADGANIRLKDNGWINVGSASDNLATTLSLQSAHTSIAGNLYVAGNSALGLTLGADTDPSRAVVQVSGTAEFGQGAQLKLAARGNDFSANGSSYTLIEAGKLQVLDASGENVDPQGTIAVTSTSALLNVDSSVIRDNQVVAVVTTKSQQGIDQILEQHGGSDNHKRSLGALVQDGILGKLGENDPLLRAAANASGAELAKLAEQLTPETNGGATQAATTSQSLVSSVTSSRTSGLRGASSGEAFKETGVWVQSLYSDATQGQRDGIAGYNAYSRGIAVGADGKLNDQLTLGLAYSFINTDVNGKGGNQTEVDSHAFTLYGGFEQGNYFVDASLTYGLNDNQGKREIAGTKAKADYDSDLLGLNLVGGYTYRISPQLLVEPRLAARYSRVEIDGYREKGSSAALKVEDQRYEAIELGAGVRVAGSYNLGAGTLEPQFKLMAYHDFAADEASSTSTFLLGNTPFVTHGASAVRDSYEAGVGADYKLGAVTLGLNYDYIGKSGFDADVFSAKVRYDF</sequence>
<dbReference type="Gene3D" id="2.40.128.130">
    <property type="entry name" value="Autotransporter beta-domain"/>
    <property type="match status" value="1"/>
</dbReference>
<dbReference type="InterPro" id="IPR006315">
    <property type="entry name" value="OM_autotransptr_brl_dom"/>
</dbReference>
<dbReference type="InterPro" id="IPR005546">
    <property type="entry name" value="Autotransporte_beta"/>
</dbReference>
<name>A0A923G167_9PSED</name>
<feature type="signal peptide" evidence="2">
    <location>
        <begin position="1"/>
        <end position="47"/>
    </location>
</feature>
<dbReference type="PROSITE" id="PS51208">
    <property type="entry name" value="AUTOTRANSPORTER"/>
    <property type="match status" value="1"/>
</dbReference>
<feature type="chain" id="PRO_5036600182" evidence="2">
    <location>
        <begin position="48"/>
        <end position="892"/>
    </location>
</feature>
<dbReference type="AlphaFoldDB" id="A0A923G167"/>